<feature type="transmembrane region" description="Helical" evidence="2">
    <location>
        <begin position="16"/>
        <end position="36"/>
    </location>
</feature>
<evidence type="ECO:0000313" key="4">
    <source>
        <dbReference type="Proteomes" id="UP000198287"/>
    </source>
</evidence>
<gene>
    <name evidence="3" type="ORF">Fcan01_07640</name>
</gene>
<keyword evidence="2" id="KW-0812">Transmembrane</keyword>
<organism evidence="3 4">
    <name type="scientific">Folsomia candida</name>
    <name type="common">Springtail</name>
    <dbReference type="NCBI Taxonomy" id="158441"/>
    <lineage>
        <taxon>Eukaryota</taxon>
        <taxon>Metazoa</taxon>
        <taxon>Ecdysozoa</taxon>
        <taxon>Arthropoda</taxon>
        <taxon>Hexapoda</taxon>
        <taxon>Collembola</taxon>
        <taxon>Entomobryomorpha</taxon>
        <taxon>Isotomoidea</taxon>
        <taxon>Isotomidae</taxon>
        <taxon>Proisotominae</taxon>
        <taxon>Folsomia</taxon>
    </lineage>
</organism>
<name>A0A226ELJ9_FOLCA</name>
<keyword evidence="4" id="KW-1185">Reference proteome</keyword>
<sequence length="269" mass="31195">MDPEDGFNRFRYRTRVQAVAVIDILVGTIPFINLAFDFNNKNLADLYPEREMLVLFWSVLLCVYVLQLVMGIWLLAATRETYSEYTIGNCQVWFYVAWFSLVFYSGEMAYDISSIVNGTPNSRSIKQVFVTMSYHAAKIIYRATTLMIVNNFLYDICRPVCRYLSQGSYQYKYYYHTRLGLPLPSRRASVAVPSSYPYPVQANNPTYSVYSTYPQPHSKMMANNNNSHHPPPPPRPPRHPSAPQQRRWPRNARSNVTFQHTDGMAVRLQ</sequence>
<feature type="transmembrane region" description="Helical" evidence="2">
    <location>
        <begin position="56"/>
        <end position="75"/>
    </location>
</feature>
<feature type="transmembrane region" description="Helical" evidence="2">
    <location>
        <begin position="87"/>
        <end position="106"/>
    </location>
</feature>
<dbReference type="Proteomes" id="UP000198287">
    <property type="component" value="Unassembled WGS sequence"/>
</dbReference>
<dbReference type="EMBL" id="LNIX01000003">
    <property type="protein sequence ID" value="OXA58180.1"/>
    <property type="molecule type" value="Genomic_DNA"/>
</dbReference>
<evidence type="ECO:0000313" key="3">
    <source>
        <dbReference type="EMBL" id="OXA58180.1"/>
    </source>
</evidence>
<keyword evidence="2" id="KW-0472">Membrane</keyword>
<comment type="caution">
    <text evidence="3">The sequence shown here is derived from an EMBL/GenBank/DDBJ whole genome shotgun (WGS) entry which is preliminary data.</text>
</comment>
<evidence type="ECO:0000256" key="2">
    <source>
        <dbReference type="SAM" id="Phobius"/>
    </source>
</evidence>
<reference evidence="3 4" key="1">
    <citation type="submission" date="2015-12" db="EMBL/GenBank/DDBJ databases">
        <title>The genome of Folsomia candida.</title>
        <authorList>
            <person name="Faddeeva A."/>
            <person name="Derks M.F."/>
            <person name="Anvar Y."/>
            <person name="Smit S."/>
            <person name="Van Straalen N."/>
            <person name="Roelofs D."/>
        </authorList>
    </citation>
    <scope>NUCLEOTIDE SEQUENCE [LARGE SCALE GENOMIC DNA]</scope>
    <source>
        <strain evidence="3 4">VU population</strain>
        <tissue evidence="3">Whole body</tissue>
    </source>
</reference>
<keyword evidence="2" id="KW-1133">Transmembrane helix</keyword>
<feature type="region of interest" description="Disordered" evidence="1">
    <location>
        <begin position="213"/>
        <end position="255"/>
    </location>
</feature>
<accession>A0A226ELJ9</accession>
<proteinExistence type="predicted"/>
<protein>
    <submittedName>
        <fullName evidence="3">Uncharacterized protein</fullName>
    </submittedName>
</protein>
<evidence type="ECO:0000256" key="1">
    <source>
        <dbReference type="SAM" id="MobiDB-lite"/>
    </source>
</evidence>
<dbReference type="AlphaFoldDB" id="A0A226ELJ9"/>